<evidence type="ECO:0000259" key="4">
    <source>
        <dbReference type="SMART" id="SM00382"/>
    </source>
</evidence>
<dbReference type="GO" id="GO:0005524">
    <property type="term" value="F:ATP binding"/>
    <property type="evidence" value="ECO:0007669"/>
    <property type="project" value="UniProtKB-KW"/>
</dbReference>
<dbReference type="Gene3D" id="3.40.50.300">
    <property type="entry name" value="P-loop containing nucleotide triphosphate hydrolases"/>
    <property type="match status" value="1"/>
</dbReference>
<sequence>MCKSEVVSIPFIGVECYPMTGCSKSYNQKSMSHLTLPAESIQREYIEKEVLITKNSEHTKTKKEHVNHHSLNKEMEWLEALIAMRCKELFLKGKTTDETFEKIPELPVVDHTSPYGTIINTYNLQEMDRVLLVLGVASAHYPSLFKSFIQIEETNNALAIDVGGEYNRASRTFKPTFQTALFLLAGKDLSLWSRYNAQLLDGSVVLQNDIIYNRSTTDFIHGQIELDTAYSGYFLSGKKPRLDHGNYFPGSLYESDLTLDDIVLEPMVREQIKPIGQYIKALESGFFKSDNHHFKSGFMALFYGPPGTGKTMLAGILANTYGIDMYHVDLSQVVSKYIGETEKNLEMLFNRLQGKNCMLFFDEADSLFGKRSDVKDAHDRYANQEVSYLLQRIEKFDGLTILASNFENNMDDAFKRRIDLSINVIRPTEATREALWKQYLPKNVTFESEPFLKHLSKEYSYTGANIKNIMKNVAIALHSSGGTIITHDLISPFLAIESEKAFGKNQARVHPFIRKTE</sequence>
<evidence type="ECO:0000256" key="2">
    <source>
        <dbReference type="ARBA" id="ARBA00022741"/>
    </source>
</evidence>
<dbReference type="CDD" id="cd19481">
    <property type="entry name" value="RecA-like_protease"/>
    <property type="match status" value="1"/>
</dbReference>
<comment type="caution">
    <text evidence="5">The sequence shown here is derived from an EMBL/GenBank/DDBJ whole genome shotgun (WGS) entry which is preliminary data.</text>
</comment>
<evidence type="ECO:0000256" key="3">
    <source>
        <dbReference type="ARBA" id="ARBA00022840"/>
    </source>
</evidence>
<comment type="similarity">
    <text evidence="1">Belongs to the AAA ATPase family.</text>
</comment>
<evidence type="ECO:0000313" key="5">
    <source>
        <dbReference type="EMBL" id="THF50407.1"/>
    </source>
</evidence>
<evidence type="ECO:0000256" key="1">
    <source>
        <dbReference type="ARBA" id="ARBA00006914"/>
    </source>
</evidence>
<protein>
    <submittedName>
        <fullName evidence="5">ATP-binding protein</fullName>
    </submittedName>
</protein>
<dbReference type="InterPro" id="IPR003959">
    <property type="entry name" value="ATPase_AAA_core"/>
</dbReference>
<gene>
    <name evidence="5" type="ORF">E6C50_09260</name>
</gene>
<dbReference type="InterPro" id="IPR050221">
    <property type="entry name" value="26S_Proteasome_ATPase"/>
</dbReference>
<feature type="domain" description="AAA+ ATPase" evidence="4">
    <location>
        <begin position="296"/>
        <end position="428"/>
    </location>
</feature>
<dbReference type="AlphaFoldDB" id="A0A4S3ZX06"/>
<dbReference type="SUPFAM" id="SSF52540">
    <property type="entry name" value="P-loop containing nucleoside triphosphate hydrolases"/>
    <property type="match status" value="1"/>
</dbReference>
<dbReference type="InterPro" id="IPR003593">
    <property type="entry name" value="AAA+_ATPase"/>
</dbReference>
<dbReference type="GO" id="GO:0016887">
    <property type="term" value="F:ATP hydrolysis activity"/>
    <property type="evidence" value="ECO:0007669"/>
    <property type="project" value="InterPro"/>
</dbReference>
<dbReference type="Pfam" id="PF00004">
    <property type="entry name" value="AAA"/>
    <property type="match status" value="1"/>
</dbReference>
<name>A0A4S3ZX06_9FLAO</name>
<dbReference type="OrthoDB" id="7438987at2"/>
<dbReference type="PANTHER" id="PTHR23073">
    <property type="entry name" value="26S PROTEASOME REGULATORY SUBUNIT"/>
    <property type="match status" value="1"/>
</dbReference>
<organism evidence="5 6">
    <name type="scientific">Flavobacterium supellecticarium</name>
    <dbReference type="NCBI Taxonomy" id="2565924"/>
    <lineage>
        <taxon>Bacteria</taxon>
        <taxon>Pseudomonadati</taxon>
        <taxon>Bacteroidota</taxon>
        <taxon>Flavobacteriia</taxon>
        <taxon>Flavobacteriales</taxon>
        <taxon>Flavobacteriaceae</taxon>
        <taxon>Flavobacterium</taxon>
    </lineage>
</organism>
<evidence type="ECO:0000313" key="6">
    <source>
        <dbReference type="Proteomes" id="UP000307507"/>
    </source>
</evidence>
<keyword evidence="2" id="KW-0547">Nucleotide-binding</keyword>
<reference evidence="5 6" key="1">
    <citation type="submission" date="2019-04" db="EMBL/GenBank/DDBJ databases">
        <title>Flavobacterium sp. nov. isolated from construction timber.</title>
        <authorList>
            <person name="Lin S.-Y."/>
            <person name="Chang C.-T."/>
            <person name="Young C.-C."/>
        </authorList>
    </citation>
    <scope>NUCLEOTIDE SEQUENCE [LARGE SCALE GENOMIC DNA]</scope>
    <source>
        <strain evidence="5 6">CC-CTC003</strain>
    </source>
</reference>
<dbReference type="Proteomes" id="UP000307507">
    <property type="component" value="Unassembled WGS sequence"/>
</dbReference>
<dbReference type="EMBL" id="SSNZ01000003">
    <property type="protein sequence ID" value="THF50407.1"/>
    <property type="molecule type" value="Genomic_DNA"/>
</dbReference>
<proteinExistence type="inferred from homology"/>
<dbReference type="SMART" id="SM00382">
    <property type="entry name" value="AAA"/>
    <property type="match status" value="1"/>
</dbReference>
<keyword evidence="3 5" id="KW-0067">ATP-binding</keyword>
<keyword evidence="6" id="KW-1185">Reference proteome</keyword>
<dbReference type="InterPro" id="IPR027417">
    <property type="entry name" value="P-loop_NTPase"/>
</dbReference>
<accession>A0A4S3ZX06</accession>